<reference evidence="1" key="1">
    <citation type="journal article" date="2019" name="bioRxiv">
        <title>The Genome of the Zebra Mussel, Dreissena polymorpha: A Resource for Invasive Species Research.</title>
        <authorList>
            <person name="McCartney M.A."/>
            <person name="Auch B."/>
            <person name="Kono T."/>
            <person name="Mallez S."/>
            <person name="Zhang Y."/>
            <person name="Obille A."/>
            <person name="Becker A."/>
            <person name="Abrahante J.E."/>
            <person name="Garbe J."/>
            <person name="Badalamenti J.P."/>
            <person name="Herman A."/>
            <person name="Mangelson H."/>
            <person name="Liachko I."/>
            <person name="Sullivan S."/>
            <person name="Sone E.D."/>
            <person name="Koren S."/>
            <person name="Silverstein K.A.T."/>
            <person name="Beckman K.B."/>
            <person name="Gohl D.M."/>
        </authorList>
    </citation>
    <scope>NUCLEOTIDE SEQUENCE</scope>
    <source>
        <strain evidence="1">Duluth1</strain>
        <tissue evidence="1">Whole animal</tissue>
    </source>
</reference>
<reference evidence="1" key="2">
    <citation type="submission" date="2020-11" db="EMBL/GenBank/DDBJ databases">
        <authorList>
            <person name="McCartney M.A."/>
            <person name="Auch B."/>
            <person name="Kono T."/>
            <person name="Mallez S."/>
            <person name="Becker A."/>
            <person name="Gohl D.M."/>
            <person name="Silverstein K.A.T."/>
            <person name="Koren S."/>
            <person name="Bechman K.B."/>
            <person name="Herman A."/>
            <person name="Abrahante J.E."/>
            <person name="Garbe J."/>
        </authorList>
    </citation>
    <scope>NUCLEOTIDE SEQUENCE</scope>
    <source>
        <strain evidence="1">Duluth1</strain>
        <tissue evidence="1">Whole animal</tissue>
    </source>
</reference>
<dbReference type="AlphaFoldDB" id="A0A9D4L0Q8"/>
<gene>
    <name evidence="1" type="ORF">DPMN_091739</name>
</gene>
<comment type="caution">
    <text evidence="1">The sequence shown here is derived from an EMBL/GenBank/DDBJ whole genome shotgun (WGS) entry which is preliminary data.</text>
</comment>
<accession>A0A9D4L0Q8</accession>
<protein>
    <submittedName>
        <fullName evidence="1">Uncharacterized protein</fullName>
    </submittedName>
</protein>
<name>A0A9D4L0Q8_DREPO</name>
<sequence>MVGIRVVTHPSAVLQETGAVAAYEDIEIRAFAGGKIAPVVDGLDKVVPGPGMVTSHPFLET</sequence>
<evidence type="ECO:0000313" key="1">
    <source>
        <dbReference type="EMBL" id="KAH3849340.1"/>
    </source>
</evidence>
<keyword evidence="2" id="KW-1185">Reference proteome</keyword>
<proteinExistence type="predicted"/>
<dbReference type="EMBL" id="JAIWYP010000003">
    <property type="protein sequence ID" value="KAH3849340.1"/>
    <property type="molecule type" value="Genomic_DNA"/>
</dbReference>
<dbReference type="Proteomes" id="UP000828390">
    <property type="component" value="Unassembled WGS sequence"/>
</dbReference>
<evidence type="ECO:0000313" key="2">
    <source>
        <dbReference type="Proteomes" id="UP000828390"/>
    </source>
</evidence>
<organism evidence="1 2">
    <name type="scientific">Dreissena polymorpha</name>
    <name type="common">Zebra mussel</name>
    <name type="synonym">Mytilus polymorpha</name>
    <dbReference type="NCBI Taxonomy" id="45954"/>
    <lineage>
        <taxon>Eukaryota</taxon>
        <taxon>Metazoa</taxon>
        <taxon>Spiralia</taxon>
        <taxon>Lophotrochozoa</taxon>
        <taxon>Mollusca</taxon>
        <taxon>Bivalvia</taxon>
        <taxon>Autobranchia</taxon>
        <taxon>Heteroconchia</taxon>
        <taxon>Euheterodonta</taxon>
        <taxon>Imparidentia</taxon>
        <taxon>Neoheterodontei</taxon>
        <taxon>Myida</taxon>
        <taxon>Dreissenoidea</taxon>
        <taxon>Dreissenidae</taxon>
        <taxon>Dreissena</taxon>
    </lineage>
</organism>